<dbReference type="InterPro" id="IPR043744">
    <property type="entry name" value="DUF5689"/>
</dbReference>
<dbReference type="Pfam" id="PF00932">
    <property type="entry name" value="LTD"/>
    <property type="match status" value="1"/>
</dbReference>
<reference evidence="3 4" key="1">
    <citation type="submission" date="2020-04" db="EMBL/GenBank/DDBJ databases">
        <authorList>
            <person name="Yoon J."/>
        </authorList>
    </citation>
    <scope>NUCLEOTIDE SEQUENCE [LARGE SCALE GENOMIC DNA]</scope>
    <source>
        <strain evidence="3 4">DJ-13</strain>
    </source>
</reference>
<evidence type="ECO:0000259" key="2">
    <source>
        <dbReference type="PROSITE" id="PS51841"/>
    </source>
</evidence>
<evidence type="ECO:0000313" key="4">
    <source>
        <dbReference type="Proteomes" id="UP000718451"/>
    </source>
</evidence>
<feature type="region of interest" description="Disordered" evidence="1">
    <location>
        <begin position="428"/>
        <end position="448"/>
    </location>
</feature>
<dbReference type="SUPFAM" id="SSF74853">
    <property type="entry name" value="Lamin A/C globular tail domain"/>
    <property type="match status" value="1"/>
</dbReference>
<dbReference type="EMBL" id="JAAWWL010000001">
    <property type="protein sequence ID" value="NKI31462.1"/>
    <property type="molecule type" value="Genomic_DNA"/>
</dbReference>
<dbReference type="Gene3D" id="2.60.40.1260">
    <property type="entry name" value="Lamin Tail domain"/>
    <property type="match status" value="1"/>
</dbReference>
<dbReference type="Proteomes" id="UP000718451">
    <property type="component" value="Unassembled WGS sequence"/>
</dbReference>
<keyword evidence="4" id="KW-1185">Reference proteome</keyword>
<proteinExistence type="predicted"/>
<comment type="caution">
    <text evidence="3">The sequence shown here is derived from an EMBL/GenBank/DDBJ whole genome shotgun (WGS) entry which is preliminary data.</text>
</comment>
<organism evidence="3 4">
    <name type="scientific">Croceivirga thetidis</name>
    <dbReference type="NCBI Taxonomy" id="2721623"/>
    <lineage>
        <taxon>Bacteria</taxon>
        <taxon>Pseudomonadati</taxon>
        <taxon>Bacteroidota</taxon>
        <taxon>Flavobacteriia</taxon>
        <taxon>Flavobacteriales</taxon>
        <taxon>Flavobacteriaceae</taxon>
        <taxon>Croceivirga</taxon>
    </lineage>
</organism>
<sequence>MIKKVFFLVILSLFGCVNDNDFDPIETTCEANLQANATFDQVKNLYQGDILQIQEDWIIEGYVVSSDKAGNFFSVLHFQDNPVNATQGFQIELDLFETHLLFEPGQKIAIKTKGLYLGKSREVFKLGGTFAGFGNVAVGRLPALKVPEHIFRSCEGVVQLEPKKIGIPEIDSSLTNTLVTLDSLQFLIDDFGKPFADPQEETERIMEDCSGNLVPLRNSGFSDFQSEIVFEENGNVTGVLLQENDDFFLAIRDLNDIDFSDERCADLRQTSNQFFFSELADPNNNSGARFVELYNASDESINLEGWTIRRYTNANTEISSTIDLSGYAISPQSTFVISPNSEEFELVYGFPPDLGVSTNSPADSNGDDNLELVDPFGVIIDVFGVIGEDGTGTNHEFEDGKAIRKLEVSQGNSVYTFSEWSIFNDSGESGTFNEPQNAPEDFSPGLRI</sequence>
<dbReference type="PROSITE" id="PS51257">
    <property type="entry name" value="PROKAR_LIPOPROTEIN"/>
    <property type="match status" value="1"/>
</dbReference>
<evidence type="ECO:0000313" key="3">
    <source>
        <dbReference type="EMBL" id="NKI31462.1"/>
    </source>
</evidence>
<dbReference type="InterPro" id="IPR001322">
    <property type="entry name" value="Lamin_tail_dom"/>
</dbReference>
<dbReference type="RefSeq" id="WP_168551635.1">
    <property type="nucleotide sequence ID" value="NZ_JAAWWL010000001.1"/>
</dbReference>
<dbReference type="InterPro" id="IPR036415">
    <property type="entry name" value="Lamin_tail_dom_sf"/>
</dbReference>
<gene>
    <name evidence="3" type="ORF">HCU67_05860</name>
</gene>
<dbReference type="PROSITE" id="PS51841">
    <property type="entry name" value="LTD"/>
    <property type="match status" value="1"/>
</dbReference>
<evidence type="ECO:0000256" key="1">
    <source>
        <dbReference type="SAM" id="MobiDB-lite"/>
    </source>
</evidence>
<name>A0ABX1GNG5_9FLAO</name>
<protein>
    <submittedName>
        <fullName evidence="3">Lamin tail domain-containing protein</fullName>
    </submittedName>
</protein>
<dbReference type="Pfam" id="PF18942">
    <property type="entry name" value="DUF5689"/>
    <property type="match status" value="1"/>
</dbReference>
<feature type="domain" description="LTD" evidence="2">
    <location>
        <begin position="270"/>
        <end position="417"/>
    </location>
</feature>
<accession>A0ABX1GNG5</accession>